<gene>
    <name evidence="1" type="ORF">C5L14_11640</name>
</gene>
<sequence length="273" mass="31240">MFAKRYCSMMGSNFFLSHFATEKVRHLLSLYLLRSHFAFGTSADEKGITLPGALAFAERADIAGRARTIAFLRLLQLGGYLRKVVNHQDRRNLRYEATAKAIEKAKGVYRNFFIPISLLMDNPTLLSDLYNDDRLLRDVIDYSYRCIVDFRYISIFTPEMETILDMAGGYEVTLFLMLADKIEDPRSEDSVNFNYGWVSRELAIPRIQIHRIMRQLQDKGLIVQHAGAGRIIEIRPQFREMIDLLVALHLAVVWNGISPAVSDPGGRTNDKKC</sequence>
<protein>
    <submittedName>
        <fullName evidence="1">Uncharacterized protein</fullName>
    </submittedName>
</protein>
<reference evidence="1 2" key="1">
    <citation type="submission" date="2018-02" db="EMBL/GenBank/DDBJ databases">
        <title>Whole genome sequencing of endophytic bacterium.</title>
        <authorList>
            <person name="Eedara R."/>
            <person name="Podile A.R."/>
        </authorList>
    </citation>
    <scope>NUCLEOTIDE SEQUENCE [LARGE SCALE GENOMIC DNA]</scope>
    <source>
        <strain evidence="1 2">RP1T</strain>
    </source>
</reference>
<dbReference type="AlphaFoldDB" id="A0A2S9QD50"/>
<evidence type="ECO:0000313" key="2">
    <source>
        <dbReference type="Proteomes" id="UP000237682"/>
    </source>
</evidence>
<evidence type="ECO:0000313" key="1">
    <source>
        <dbReference type="EMBL" id="PRH87277.1"/>
    </source>
</evidence>
<keyword evidence="2" id="KW-1185">Reference proteome</keyword>
<organism evidence="1 2">
    <name type="scientific">Labrys okinawensis</name>
    <dbReference type="NCBI Taxonomy" id="346911"/>
    <lineage>
        <taxon>Bacteria</taxon>
        <taxon>Pseudomonadati</taxon>
        <taxon>Pseudomonadota</taxon>
        <taxon>Alphaproteobacteria</taxon>
        <taxon>Hyphomicrobiales</taxon>
        <taxon>Xanthobacteraceae</taxon>
        <taxon>Labrys</taxon>
    </lineage>
</organism>
<name>A0A2S9QD50_9HYPH</name>
<dbReference type="Proteomes" id="UP000237682">
    <property type="component" value="Unassembled WGS sequence"/>
</dbReference>
<comment type="caution">
    <text evidence="1">The sequence shown here is derived from an EMBL/GenBank/DDBJ whole genome shotgun (WGS) entry which is preliminary data.</text>
</comment>
<accession>A0A2S9QD50</accession>
<proteinExistence type="predicted"/>
<dbReference type="EMBL" id="PUEJ01000004">
    <property type="protein sequence ID" value="PRH87277.1"/>
    <property type="molecule type" value="Genomic_DNA"/>
</dbReference>